<dbReference type="Pfam" id="PF00989">
    <property type="entry name" value="PAS"/>
    <property type="match status" value="1"/>
</dbReference>
<dbReference type="RefSeq" id="WP_377607684.1">
    <property type="nucleotide sequence ID" value="NZ_JBHUME010000020.1"/>
</dbReference>
<dbReference type="Pfam" id="PF08448">
    <property type="entry name" value="PAS_4"/>
    <property type="match status" value="1"/>
</dbReference>
<feature type="domain" description="PAC" evidence="11">
    <location>
        <begin position="75"/>
        <end position="126"/>
    </location>
</feature>
<dbReference type="InterPro" id="IPR001610">
    <property type="entry name" value="PAC"/>
</dbReference>
<dbReference type="InterPro" id="IPR000700">
    <property type="entry name" value="PAS-assoc_C"/>
</dbReference>
<dbReference type="SUPFAM" id="SSF55874">
    <property type="entry name" value="ATPase domain of HSP90 chaperone/DNA topoisomerase II/histidine kinase"/>
    <property type="match status" value="1"/>
</dbReference>
<keyword evidence="5" id="KW-0547">Nucleotide-binding</keyword>
<dbReference type="PROSITE" id="PS50112">
    <property type="entry name" value="PAS"/>
    <property type="match status" value="4"/>
</dbReference>
<feature type="domain" description="Histidine kinase" evidence="9">
    <location>
        <begin position="514"/>
        <end position="720"/>
    </location>
</feature>
<dbReference type="InterPro" id="IPR036890">
    <property type="entry name" value="HATPase_C_sf"/>
</dbReference>
<dbReference type="NCBIfam" id="TIGR00229">
    <property type="entry name" value="sensory_box"/>
    <property type="match status" value="4"/>
</dbReference>
<dbReference type="PANTHER" id="PTHR43304">
    <property type="entry name" value="PHYTOCHROME-LIKE PROTEIN CPH1"/>
    <property type="match status" value="1"/>
</dbReference>
<evidence type="ECO:0000256" key="4">
    <source>
        <dbReference type="ARBA" id="ARBA00022679"/>
    </source>
</evidence>
<dbReference type="Gene3D" id="3.30.450.20">
    <property type="entry name" value="PAS domain"/>
    <property type="match status" value="4"/>
</dbReference>
<dbReference type="InterPro" id="IPR003594">
    <property type="entry name" value="HATPase_dom"/>
</dbReference>
<protein>
    <recommendedName>
        <fullName evidence="2">histidine kinase</fullName>
        <ecNumber evidence="2">2.7.13.3</ecNumber>
    </recommendedName>
</protein>
<dbReference type="Pfam" id="PF08447">
    <property type="entry name" value="PAS_3"/>
    <property type="match status" value="1"/>
</dbReference>
<dbReference type="Pfam" id="PF00512">
    <property type="entry name" value="HisKA"/>
    <property type="match status" value="1"/>
</dbReference>
<evidence type="ECO:0000256" key="7">
    <source>
        <dbReference type="ARBA" id="ARBA00022840"/>
    </source>
</evidence>
<dbReference type="InterPro" id="IPR000014">
    <property type="entry name" value="PAS"/>
</dbReference>
<dbReference type="InterPro" id="IPR052162">
    <property type="entry name" value="Sensor_kinase/Photoreceptor"/>
</dbReference>
<evidence type="ECO:0000313" key="12">
    <source>
        <dbReference type="EMBL" id="MFD2615619.1"/>
    </source>
</evidence>
<evidence type="ECO:0000259" key="9">
    <source>
        <dbReference type="PROSITE" id="PS50109"/>
    </source>
</evidence>
<dbReference type="SMART" id="SM00086">
    <property type="entry name" value="PAC"/>
    <property type="match status" value="4"/>
</dbReference>
<dbReference type="PROSITE" id="PS50109">
    <property type="entry name" value="HIS_KIN"/>
    <property type="match status" value="1"/>
</dbReference>
<accession>A0ABW5PM52</accession>
<evidence type="ECO:0000313" key="13">
    <source>
        <dbReference type="Proteomes" id="UP001597541"/>
    </source>
</evidence>
<organism evidence="12 13">
    <name type="scientific">Paenibacillus gansuensis</name>
    <dbReference type="NCBI Taxonomy" id="306542"/>
    <lineage>
        <taxon>Bacteria</taxon>
        <taxon>Bacillati</taxon>
        <taxon>Bacillota</taxon>
        <taxon>Bacilli</taxon>
        <taxon>Bacillales</taxon>
        <taxon>Paenibacillaceae</taxon>
        <taxon>Paenibacillus</taxon>
    </lineage>
</organism>
<dbReference type="InterPro" id="IPR035965">
    <property type="entry name" value="PAS-like_dom_sf"/>
</dbReference>
<dbReference type="PROSITE" id="PS50113">
    <property type="entry name" value="PAC"/>
    <property type="match status" value="4"/>
</dbReference>
<dbReference type="Gene3D" id="3.30.565.10">
    <property type="entry name" value="Histidine kinase-like ATPase, C-terminal domain"/>
    <property type="match status" value="1"/>
</dbReference>
<keyword evidence="8" id="KW-0902">Two-component regulatory system</keyword>
<dbReference type="PANTHER" id="PTHR43304:SF1">
    <property type="entry name" value="PAC DOMAIN-CONTAINING PROTEIN"/>
    <property type="match status" value="1"/>
</dbReference>
<dbReference type="InterPro" id="IPR036097">
    <property type="entry name" value="HisK_dim/P_sf"/>
</dbReference>
<gene>
    <name evidence="12" type="ORF">ACFSUF_24745</name>
</gene>
<evidence type="ECO:0000256" key="2">
    <source>
        <dbReference type="ARBA" id="ARBA00012438"/>
    </source>
</evidence>
<dbReference type="InterPro" id="IPR013767">
    <property type="entry name" value="PAS_fold"/>
</dbReference>
<dbReference type="InterPro" id="IPR013655">
    <property type="entry name" value="PAS_fold_3"/>
</dbReference>
<dbReference type="Proteomes" id="UP001597541">
    <property type="component" value="Unassembled WGS sequence"/>
</dbReference>
<dbReference type="CDD" id="cd00130">
    <property type="entry name" value="PAS"/>
    <property type="match status" value="4"/>
</dbReference>
<dbReference type="SMART" id="SM00388">
    <property type="entry name" value="HisKA"/>
    <property type="match status" value="1"/>
</dbReference>
<keyword evidence="13" id="KW-1185">Reference proteome</keyword>
<dbReference type="SUPFAM" id="SSF55785">
    <property type="entry name" value="PYP-like sensor domain (PAS domain)"/>
    <property type="match status" value="4"/>
</dbReference>
<proteinExistence type="predicted"/>
<dbReference type="InterPro" id="IPR005467">
    <property type="entry name" value="His_kinase_dom"/>
</dbReference>
<feature type="domain" description="PAS" evidence="10">
    <location>
        <begin position="253"/>
        <end position="295"/>
    </location>
</feature>
<dbReference type="EC" id="2.7.13.3" evidence="2"/>
<reference evidence="13" key="1">
    <citation type="journal article" date="2019" name="Int. J. Syst. Evol. Microbiol.">
        <title>The Global Catalogue of Microorganisms (GCM) 10K type strain sequencing project: providing services to taxonomists for standard genome sequencing and annotation.</title>
        <authorList>
            <consortium name="The Broad Institute Genomics Platform"/>
            <consortium name="The Broad Institute Genome Sequencing Center for Infectious Disease"/>
            <person name="Wu L."/>
            <person name="Ma J."/>
        </authorList>
    </citation>
    <scope>NUCLEOTIDE SEQUENCE [LARGE SCALE GENOMIC DNA]</scope>
    <source>
        <strain evidence="13">KCTC 3950</strain>
    </source>
</reference>
<evidence type="ECO:0000259" key="10">
    <source>
        <dbReference type="PROSITE" id="PS50112"/>
    </source>
</evidence>
<keyword evidence="6" id="KW-0418">Kinase</keyword>
<dbReference type="InterPro" id="IPR003661">
    <property type="entry name" value="HisK_dim/P_dom"/>
</dbReference>
<keyword evidence="3" id="KW-0597">Phosphoprotein</keyword>
<feature type="domain" description="PAC" evidence="11">
    <location>
        <begin position="200"/>
        <end position="252"/>
    </location>
</feature>
<dbReference type="SUPFAM" id="SSF47384">
    <property type="entry name" value="Homodimeric domain of signal transducing histidine kinase"/>
    <property type="match status" value="1"/>
</dbReference>
<dbReference type="SMART" id="SM00091">
    <property type="entry name" value="PAS"/>
    <property type="match status" value="4"/>
</dbReference>
<dbReference type="SMART" id="SM00387">
    <property type="entry name" value="HATPase_c"/>
    <property type="match status" value="1"/>
</dbReference>
<evidence type="ECO:0000256" key="8">
    <source>
        <dbReference type="ARBA" id="ARBA00023012"/>
    </source>
</evidence>
<dbReference type="CDD" id="cd00075">
    <property type="entry name" value="HATPase"/>
    <property type="match status" value="1"/>
</dbReference>
<evidence type="ECO:0000256" key="3">
    <source>
        <dbReference type="ARBA" id="ARBA00022553"/>
    </source>
</evidence>
<dbReference type="InterPro" id="IPR013656">
    <property type="entry name" value="PAS_4"/>
</dbReference>
<dbReference type="EMBL" id="JBHUME010000020">
    <property type="protein sequence ID" value="MFD2615619.1"/>
    <property type="molecule type" value="Genomic_DNA"/>
</dbReference>
<evidence type="ECO:0000259" key="11">
    <source>
        <dbReference type="PROSITE" id="PS50113"/>
    </source>
</evidence>
<comment type="caution">
    <text evidence="12">The sequence shown here is derived from an EMBL/GenBank/DDBJ whole genome shotgun (WGS) entry which is preliminary data.</text>
</comment>
<evidence type="ECO:0000256" key="5">
    <source>
        <dbReference type="ARBA" id="ARBA00022741"/>
    </source>
</evidence>
<evidence type="ECO:0000256" key="6">
    <source>
        <dbReference type="ARBA" id="ARBA00022777"/>
    </source>
</evidence>
<feature type="domain" description="PAS" evidence="10">
    <location>
        <begin position="2"/>
        <end position="73"/>
    </location>
</feature>
<keyword evidence="7" id="KW-0067">ATP-binding</keyword>
<dbReference type="Gene3D" id="1.10.287.130">
    <property type="match status" value="1"/>
</dbReference>
<evidence type="ECO:0000256" key="1">
    <source>
        <dbReference type="ARBA" id="ARBA00000085"/>
    </source>
</evidence>
<dbReference type="InterPro" id="IPR004358">
    <property type="entry name" value="Sig_transdc_His_kin-like_C"/>
</dbReference>
<keyword evidence="4" id="KW-0808">Transferase</keyword>
<sequence length="721" mass="81991">MIRQWYHSLLHHNPDGIMVFSRNARILSANPAAEAILGRTIHELIQCETYGELVTQEERQKLYSYFLQVIQGEHQTFSTRMLYKDGRILEIDAKLVPMVVNGQVAGCFGIFKDMTGYREAQRELLRTKDTIESFIHHSSDGIVVVDLECNIIRTNQAFCDLIDSSPSEVLGTPINSLPNYLNQQNLLDIWGHIANGDQWFNYEAEQVRSDGSIVNLDIHVSPIANEQGRVYGYAGTIYNITPRKKLECELRESREKYKLIAENMTDLICLIDDKWMIRFMSPSSAWILGYPPEKLENTLVWAWISDEQRIPLKPLFMSSGIRETILTELEFSLPDGSRIVLECNSMPLYREDGTLKYISVVARDITQRKKDQQALAEAEAKYRVLVEEALMGVYLYQDGYYLYANPRLCEMLGYTIEEISRIPVAELVFKDDLPLMEENIRLRFNEDVKNVNYSYRMVRKDGSIASMEGTGSLTTFNGKQAIIGTVMDMTERNKTEEILRKTDRLSLVGQLAAGVAHEIRNPLTSLKGFVHLLKARSKGYTEYLDIMSSELDRINYIVSEFMLVAKPQGAVQFEKKDVAAIMDQVISLLSSQAALFNVQFLTAKFTDSIFVNCDENQMKQVFINITKNAVESMPKGGYVRIEFTRQPDNRLRIRIEDQGDGIPEDRMPQVGEPFYTTKEKGTGLGLMVCYKIIQSHGGSIAINSVVHKGTVVDITLPLAEA</sequence>
<dbReference type="CDD" id="cd00082">
    <property type="entry name" value="HisKA"/>
    <property type="match status" value="1"/>
</dbReference>
<dbReference type="Pfam" id="PF02518">
    <property type="entry name" value="HATPase_c"/>
    <property type="match status" value="1"/>
</dbReference>
<comment type="catalytic activity">
    <reaction evidence="1">
        <text>ATP + protein L-histidine = ADP + protein N-phospho-L-histidine.</text>
        <dbReference type="EC" id="2.7.13.3"/>
    </reaction>
</comment>
<feature type="domain" description="PAS" evidence="10">
    <location>
        <begin position="398"/>
        <end position="447"/>
    </location>
</feature>
<dbReference type="Pfam" id="PF13426">
    <property type="entry name" value="PAS_9"/>
    <property type="match status" value="1"/>
</dbReference>
<feature type="domain" description="PAC" evidence="11">
    <location>
        <begin position="325"/>
        <end position="377"/>
    </location>
</feature>
<dbReference type="PRINTS" id="PR00344">
    <property type="entry name" value="BCTRLSENSOR"/>
</dbReference>
<feature type="domain" description="PAS" evidence="10">
    <location>
        <begin position="127"/>
        <end position="171"/>
    </location>
</feature>
<name>A0ABW5PM52_9BACL</name>
<feature type="domain" description="PAC" evidence="11">
    <location>
        <begin position="451"/>
        <end position="501"/>
    </location>
</feature>